<dbReference type="InterPro" id="IPR058530">
    <property type="entry name" value="Baseplate_J-like_C"/>
</dbReference>
<dbReference type="AlphaFoldDB" id="A0A0A3ZBV6"/>
<keyword evidence="6" id="KW-1185">Reference proteome</keyword>
<dbReference type="Pfam" id="PF26078">
    <property type="entry name" value="Baseplate_J_M"/>
    <property type="match status" value="1"/>
</dbReference>
<dbReference type="PANTHER" id="PTHR37829">
    <property type="entry name" value="PHAGE-LIKE ELEMENT PBSX PROTEIN XKDT"/>
    <property type="match status" value="1"/>
</dbReference>
<dbReference type="InterPro" id="IPR058531">
    <property type="entry name" value="Baseplate_J_M"/>
</dbReference>
<protein>
    <submittedName>
        <fullName evidence="5">Tail protein</fullName>
    </submittedName>
</protein>
<name>A0A0A3ZBV6_9GAMM</name>
<feature type="domain" description="Baseplate J-like central" evidence="3">
    <location>
        <begin position="192"/>
        <end position="255"/>
    </location>
</feature>
<dbReference type="RefSeq" id="WP_034888854.1">
    <property type="nucleotide sequence ID" value="NZ_JRUQ01000018.1"/>
</dbReference>
<comment type="caution">
    <text evidence="5">The sequence shown here is derived from an EMBL/GenBank/DDBJ whole genome shotgun (WGS) entry which is preliminary data.</text>
</comment>
<evidence type="ECO:0000259" key="2">
    <source>
        <dbReference type="Pfam" id="PF04865"/>
    </source>
</evidence>
<dbReference type="InterPro" id="IPR006949">
    <property type="entry name" value="Barrel_Baseplate_J-like"/>
</dbReference>
<dbReference type="eggNOG" id="COG3299">
    <property type="taxonomic scope" value="Bacteria"/>
</dbReference>
<dbReference type="PANTHER" id="PTHR37829:SF3">
    <property type="entry name" value="PROTEIN JAYE-RELATED"/>
    <property type="match status" value="1"/>
</dbReference>
<gene>
    <name evidence="5" type="ORF">NG99_04550</name>
</gene>
<dbReference type="InterPro" id="IPR052399">
    <property type="entry name" value="Phage_Baseplate_Assmbl_Protein"/>
</dbReference>
<dbReference type="Proteomes" id="UP000030351">
    <property type="component" value="Unassembled WGS sequence"/>
</dbReference>
<dbReference type="STRING" id="371042.NG99_04550"/>
<feature type="domain" description="Baseplate J-like C-terminal" evidence="4">
    <location>
        <begin position="271"/>
        <end position="356"/>
    </location>
</feature>
<feature type="domain" description="Baseplate protein J-like barrel" evidence="2">
    <location>
        <begin position="89"/>
        <end position="171"/>
    </location>
</feature>
<dbReference type="Pfam" id="PF04865">
    <property type="entry name" value="Baseplate_J"/>
    <property type="match status" value="1"/>
</dbReference>
<evidence type="ECO:0000256" key="1">
    <source>
        <dbReference type="ARBA" id="ARBA00038087"/>
    </source>
</evidence>
<organism evidence="5 6">
    <name type="scientific">Erwinia typographi</name>
    <dbReference type="NCBI Taxonomy" id="371042"/>
    <lineage>
        <taxon>Bacteria</taxon>
        <taxon>Pseudomonadati</taxon>
        <taxon>Pseudomonadota</taxon>
        <taxon>Gammaproteobacteria</taxon>
        <taxon>Enterobacterales</taxon>
        <taxon>Erwiniaceae</taxon>
        <taxon>Erwinia</taxon>
    </lineage>
</organism>
<comment type="similarity">
    <text evidence="1">Belongs to the Mu gp47/PBSX XkdT family.</text>
</comment>
<evidence type="ECO:0000259" key="3">
    <source>
        <dbReference type="Pfam" id="PF26078"/>
    </source>
</evidence>
<dbReference type="EMBL" id="JRUQ01000018">
    <property type="protein sequence ID" value="KGT95294.1"/>
    <property type="molecule type" value="Genomic_DNA"/>
</dbReference>
<proteinExistence type="inferred from homology"/>
<accession>A0A0A3ZBV6</accession>
<dbReference type="OrthoDB" id="7565172at2"/>
<sequence length="360" mass="37082">MPLTIPAQADLAEKYLEEVGNQLPDADATEDSDQAVRANATGSVVWGLYQYAAWVLRQLFPDTADSDWLVMHARQRGLSRKNATAAGGSVTLTGKAGTAVASGLQFRVSGNSTLYQTTEDGITGDDGTLTVAAKATTTGTAGNLSAGVSGALVSAPSGTDSAVTVVSMNGGTDTETDDALLSRLLDVMRQPPAGGNAHDYKVWAESVDGVSGAWVFPLRRGLGTVDVVITAADGLPSQETIDATQAYIDSVRPVGPGDDGCRVLAPTIKTVDVSAEVGISDDTTLEAVTTGINGSLLTWFNALTPGQEAVRSQAGALISDTDGVLDYALPTPAANVTPVVDDSTVEWIRPGTITVTELKA</sequence>
<evidence type="ECO:0000313" key="5">
    <source>
        <dbReference type="EMBL" id="KGT95294.1"/>
    </source>
</evidence>
<reference evidence="5 6" key="1">
    <citation type="submission" date="2014-10" db="EMBL/GenBank/DDBJ databases">
        <title>Genome sequence of Erwinia typographi M043b.</title>
        <authorList>
            <person name="Chan K.-G."/>
            <person name="Tan W.-S."/>
        </authorList>
    </citation>
    <scope>NUCLEOTIDE SEQUENCE [LARGE SCALE GENOMIC DNA]</scope>
    <source>
        <strain evidence="5 6">M043b</strain>
    </source>
</reference>
<evidence type="ECO:0000313" key="6">
    <source>
        <dbReference type="Proteomes" id="UP000030351"/>
    </source>
</evidence>
<evidence type="ECO:0000259" key="4">
    <source>
        <dbReference type="Pfam" id="PF26079"/>
    </source>
</evidence>
<dbReference type="Pfam" id="PF26079">
    <property type="entry name" value="Baseplate_J_C"/>
    <property type="match status" value="1"/>
</dbReference>